<sequence length="542" mass="61597">MASPSSTAGKACAECGLPDPCILDVITDFPANKEKHIWSIEGTAPFKLLDKGYGCEGDITIVCQCSKSGSHDAWLEEASGNHDSKLTTDGNPNSVTLHFKGEKKDIDVVSAFRSPWEYLSSITTPLDIFDEPAHYTVVIDGCYERSRYAQIYVYPTIEIRFTTGLSYEIISSRRERTIKERRDERIKSREAMENTKPKNKNKLRDGWQNSTAQFEWSNKTTLTVDFGIKIGNVEYSHKYEEEIRKLRQIKTLEQLRRVDSLIENINKYFAPDPENQDGTRKYSLFNAKIEPAKIGISYAYQYIDIKDGPCHFYGLFGKPFLEAKFKFDIISFICAYCKIDDLVNRCRDYLKKHGTSVECYIEIATGINLNLGSVYVEKDKQWDFNIAKKNQFYLGLKGVVSATFEAEVFVVKLTANTKGTIGAVAGFEFDPHDNGLDLALYHDGVKGTFEFMADISYMPEGPNSNHKKENKKTEDKIKKEWYLCSPLKASYSPLRINLYGNLRQIKKPAITPPAVIKPWAMGTNPVSNREEENKNGYNGNTY</sequence>
<comment type="caution">
    <text evidence="2">The sequence shown here is derived from an EMBL/GenBank/DDBJ whole genome shotgun (WGS) entry which is preliminary data.</text>
</comment>
<proteinExistence type="predicted"/>
<accession>A0ABD4KDU9</accession>
<reference evidence="2 3" key="1">
    <citation type="submission" date="2020-11" db="EMBL/GenBank/DDBJ databases">
        <title>Identification of Lelliottia nimipressuralis from Wound Infection by Whole Genome-Based Bacterial Identification.</title>
        <authorList>
            <person name="Navarathna D.H."/>
            <person name="Choi H."/>
            <person name="Jinadatha C."/>
            <person name="Chatterjee P."/>
            <person name="Hwang M."/>
        </authorList>
    </citation>
    <scope>NUCLEOTIDE SEQUENCE [LARGE SCALE GENOMIC DNA]</scope>
    <source>
        <strain evidence="2 3">DN2020</strain>
    </source>
</reference>
<dbReference type="AlphaFoldDB" id="A0ABD4KDU9"/>
<dbReference type="Proteomes" id="UP000628560">
    <property type="component" value="Unassembled WGS sequence"/>
</dbReference>
<protein>
    <submittedName>
        <fullName evidence="2">Uncharacterized protein</fullName>
    </submittedName>
</protein>
<evidence type="ECO:0000313" key="3">
    <source>
        <dbReference type="Proteomes" id="UP000628560"/>
    </source>
</evidence>
<evidence type="ECO:0000256" key="1">
    <source>
        <dbReference type="SAM" id="MobiDB-lite"/>
    </source>
</evidence>
<gene>
    <name evidence="2" type="ORF">ISP11_19750</name>
</gene>
<evidence type="ECO:0000313" key="2">
    <source>
        <dbReference type="EMBL" id="MBF4180107.1"/>
    </source>
</evidence>
<feature type="region of interest" description="Disordered" evidence="1">
    <location>
        <begin position="522"/>
        <end position="542"/>
    </location>
</feature>
<name>A0ABD4KDU9_9ENTR</name>
<dbReference type="RefSeq" id="WP_194514174.1">
    <property type="nucleotide sequence ID" value="NZ_JADIXP010000015.1"/>
</dbReference>
<organism evidence="2 3">
    <name type="scientific">Lelliottia nimipressuralis</name>
    <dbReference type="NCBI Taxonomy" id="69220"/>
    <lineage>
        <taxon>Bacteria</taxon>
        <taxon>Pseudomonadati</taxon>
        <taxon>Pseudomonadota</taxon>
        <taxon>Gammaproteobacteria</taxon>
        <taxon>Enterobacterales</taxon>
        <taxon>Enterobacteriaceae</taxon>
        <taxon>Lelliottia</taxon>
    </lineage>
</organism>
<dbReference type="EMBL" id="JADIXP010000015">
    <property type="protein sequence ID" value="MBF4180107.1"/>
    <property type="molecule type" value="Genomic_DNA"/>
</dbReference>